<name>A0A0F8XA94_9ZZZZ</name>
<dbReference type="EMBL" id="LAZR01060260">
    <property type="protein sequence ID" value="KKK66062.1"/>
    <property type="molecule type" value="Genomic_DNA"/>
</dbReference>
<reference evidence="1" key="1">
    <citation type="journal article" date="2015" name="Nature">
        <title>Complex archaea that bridge the gap between prokaryotes and eukaryotes.</title>
        <authorList>
            <person name="Spang A."/>
            <person name="Saw J.H."/>
            <person name="Jorgensen S.L."/>
            <person name="Zaremba-Niedzwiedzka K."/>
            <person name="Martijn J."/>
            <person name="Lind A.E."/>
            <person name="van Eijk R."/>
            <person name="Schleper C."/>
            <person name="Guy L."/>
            <person name="Ettema T.J."/>
        </authorList>
    </citation>
    <scope>NUCLEOTIDE SEQUENCE</scope>
</reference>
<organism evidence="1">
    <name type="scientific">marine sediment metagenome</name>
    <dbReference type="NCBI Taxonomy" id="412755"/>
    <lineage>
        <taxon>unclassified sequences</taxon>
        <taxon>metagenomes</taxon>
        <taxon>ecological metagenomes</taxon>
    </lineage>
</organism>
<dbReference type="AlphaFoldDB" id="A0A0F8XA94"/>
<proteinExistence type="predicted"/>
<protein>
    <submittedName>
        <fullName evidence="1">Uncharacterized protein</fullName>
    </submittedName>
</protein>
<sequence length="57" mass="6296">MFEKTPSNRKPEAYAPCGGLIEDDGFVTVYPDLTAMKTATRNCNDQSDPHHSALTPR</sequence>
<comment type="caution">
    <text evidence="1">The sequence shown here is derived from an EMBL/GenBank/DDBJ whole genome shotgun (WGS) entry which is preliminary data.</text>
</comment>
<accession>A0A0F8XA94</accession>
<evidence type="ECO:0000313" key="1">
    <source>
        <dbReference type="EMBL" id="KKK66062.1"/>
    </source>
</evidence>
<gene>
    <name evidence="1" type="ORF">LCGC14_2967880</name>
</gene>